<dbReference type="PANTHER" id="PTHR36440:SF1">
    <property type="entry name" value="PUTATIVE (AFU_ORTHOLOGUE AFUA_8G07350)-RELATED"/>
    <property type="match status" value="1"/>
</dbReference>
<dbReference type="EMBL" id="EF083391">
    <property type="protein sequence ID" value="ABK22739.1"/>
    <property type="molecule type" value="mRNA"/>
</dbReference>
<evidence type="ECO:0000259" key="1">
    <source>
        <dbReference type="Pfam" id="PF07883"/>
    </source>
</evidence>
<dbReference type="Pfam" id="PF07883">
    <property type="entry name" value="Cupin_2"/>
    <property type="match status" value="1"/>
</dbReference>
<sequence>MDQVSISASQVHALTAQNVKMVQPGEGINLWFFGMLVTLKALGNETGDSYSLYEVMVPPGWSIPKHIRTQEDETYYMLDGELMWIIGEQELHATKGSFLHLPRFVPHAFENKTNKTAYMLCSCAPGGFEKYFLEVAKMVTASDSVTPEYSNDEINLAFKMAEEYGLVFVGHEESTDPISFDLGQLKDVERNDKMISLNKNHEGLCYWNY</sequence>
<organism evidence="2">
    <name type="scientific">Picea sitchensis</name>
    <name type="common">Sitka spruce</name>
    <name type="synonym">Pinus sitchensis</name>
    <dbReference type="NCBI Taxonomy" id="3332"/>
    <lineage>
        <taxon>Eukaryota</taxon>
        <taxon>Viridiplantae</taxon>
        <taxon>Streptophyta</taxon>
        <taxon>Embryophyta</taxon>
        <taxon>Tracheophyta</taxon>
        <taxon>Spermatophyta</taxon>
        <taxon>Pinopsida</taxon>
        <taxon>Pinidae</taxon>
        <taxon>Conifers I</taxon>
        <taxon>Pinales</taxon>
        <taxon>Pinaceae</taxon>
        <taxon>Picea</taxon>
    </lineage>
</organism>
<dbReference type="AlphaFoldDB" id="A9NQ28"/>
<dbReference type="InterPro" id="IPR013096">
    <property type="entry name" value="Cupin_2"/>
</dbReference>
<dbReference type="InterPro" id="IPR053146">
    <property type="entry name" value="QDO-like"/>
</dbReference>
<dbReference type="SUPFAM" id="SSF51182">
    <property type="entry name" value="RmlC-like cupins"/>
    <property type="match status" value="1"/>
</dbReference>
<protein>
    <recommendedName>
        <fullName evidence="1">Cupin type-2 domain-containing protein</fullName>
    </recommendedName>
</protein>
<proteinExistence type="evidence at transcript level"/>
<feature type="domain" description="Cupin type-2" evidence="1">
    <location>
        <begin position="54"/>
        <end position="121"/>
    </location>
</feature>
<dbReference type="OMA" id="GPPDFEK"/>
<dbReference type="InterPro" id="IPR014710">
    <property type="entry name" value="RmlC-like_jellyroll"/>
</dbReference>
<accession>A9NQ28</accession>
<evidence type="ECO:0000313" key="2">
    <source>
        <dbReference type="EMBL" id="ABK22739.1"/>
    </source>
</evidence>
<dbReference type="InterPro" id="IPR011051">
    <property type="entry name" value="RmlC_Cupin_sf"/>
</dbReference>
<reference evidence="2" key="1">
    <citation type="journal article" date="2008" name="BMC Genomics">
        <title>A conifer genomics resource of 200,000 spruce (Picea spp.) ESTs and 6,464 high-quality, sequence-finished full-length cDNAs for Sitka spruce (Picea sitchensis).</title>
        <authorList>
            <person name="Ralph S.G."/>
            <person name="Chun H.J."/>
            <person name="Kolosova N."/>
            <person name="Cooper D."/>
            <person name="Oddy C."/>
            <person name="Ritland C.E."/>
            <person name="Kirkpatrick R."/>
            <person name="Moore R."/>
            <person name="Barber S."/>
            <person name="Holt R.A."/>
            <person name="Jones S.J."/>
            <person name="Marra M.A."/>
            <person name="Douglas C.J."/>
            <person name="Ritland K."/>
            <person name="Bohlmann J."/>
        </authorList>
    </citation>
    <scope>NUCLEOTIDE SEQUENCE</scope>
    <source>
        <tissue evidence="2">Bark</tissue>
    </source>
</reference>
<name>A9NQ28_PICSI</name>
<dbReference type="Gene3D" id="2.60.120.10">
    <property type="entry name" value="Jelly Rolls"/>
    <property type="match status" value="1"/>
</dbReference>
<dbReference type="PANTHER" id="PTHR36440">
    <property type="entry name" value="PUTATIVE (AFU_ORTHOLOGUE AFUA_8G07350)-RELATED"/>
    <property type="match status" value="1"/>
</dbReference>